<evidence type="ECO:0000313" key="3">
    <source>
        <dbReference type="Proteomes" id="UP001485043"/>
    </source>
</evidence>
<feature type="region of interest" description="Disordered" evidence="1">
    <location>
        <begin position="389"/>
        <end position="412"/>
    </location>
</feature>
<dbReference type="EMBL" id="JALJOV010000595">
    <property type="protein sequence ID" value="KAK9862516.1"/>
    <property type="molecule type" value="Genomic_DNA"/>
</dbReference>
<dbReference type="AlphaFoldDB" id="A0AAW1T191"/>
<evidence type="ECO:0000256" key="1">
    <source>
        <dbReference type="SAM" id="MobiDB-lite"/>
    </source>
</evidence>
<dbReference type="InterPro" id="IPR029787">
    <property type="entry name" value="Nucleotide_cyclase"/>
</dbReference>
<dbReference type="InterPro" id="IPR050697">
    <property type="entry name" value="Adenylyl/Guanylyl_Cyclase_3/4"/>
</dbReference>
<dbReference type="PANTHER" id="PTHR43081:SF1">
    <property type="entry name" value="ADENYLATE CYCLASE, TERMINAL-DIFFERENTIATION SPECIFIC"/>
    <property type="match status" value="1"/>
</dbReference>
<comment type="caution">
    <text evidence="2">The sequence shown here is derived from an EMBL/GenBank/DDBJ whole genome shotgun (WGS) entry which is preliminary data.</text>
</comment>
<feature type="compositionally biased region" description="Polar residues" evidence="1">
    <location>
        <begin position="529"/>
        <end position="547"/>
    </location>
</feature>
<protein>
    <recommendedName>
        <fullName evidence="4">Guanylate cyclase domain-containing protein</fullName>
    </recommendedName>
</protein>
<gene>
    <name evidence="2" type="ORF">WJX84_006776</name>
</gene>
<name>A0AAW1T191_9CHLO</name>
<reference evidence="2 3" key="1">
    <citation type="journal article" date="2024" name="Nat. Commun.">
        <title>Phylogenomics reveals the evolutionary origins of lichenization in chlorophyte algae.</title>
        <authorList>
            <person name="Puginier C."/>
            <person name="Libourel C."/>
            <person name="Otte J."/>
            <person name="Skaloud P."/>
            <person name="Haon M."/>
            <person name="Grisel S."/>
            <person name="Petersen M."/>
            <person name="Berrin J.G."/>
            <person name="Delaux P.M."/>
            <person name="Dal Grande F."/>
            <person name="Keller J."/>
        </authorList>
    </citation>
    <scope>NUCLEOTIDE SEQUENCE [LARGE SCALE GENOMIC DNA]</scope>
    <source>
        <strain evidence="2 3">SAG 2523</strain>
    </source>
</reference>
<feature type="region of interest" description="Disordered" evidence="1">
    <location>
        <begin position="529"/>
        <end position="556"/>
    </location>
</feature>
<dbReference type="Gene3D" id="3.30.70.1230">
    <property type="entry name" value="Nucleotide cyclase"/>
    <property type="match status" value="1"/>
</dbReference>
<accession>A0AAW1T191</accession>
<proteinExistence type="predicted"/>
<organism evidence="2 3">
    <name type="scientific">Apatococcus fuscideae</name>
    <dbReference type="NCBI Taxonomy" id="2026836"/>
    <lineage>
        <taxon>Eukaryota</taxon>
        <taxon>Viridiplantae</taxon>
        <taxon>Chlorophyta</taxon>
        <taxon>core chlorophytes</taxon>
        <taxon>Trebouxiophyceae</taxon>
        <taxon>Chlorellales</taxon>
        <taxon>Chlorellaceae</taxon>
        <taxon>Apatococcus</taxon>
    </lineage>
</organism>
<keyword evidence="3" id="KW-1185">Reference proteome</keyword>
<dbReference type="Proteomes" id="UP001485043">
    <property type="component" value="Unassembled WGS sequence"/>
</dbReference>
<evidence type="ECO:0008006" key="4">
    <source>
        <dbReference type="Google" id="ProtNLM"/>
    </source>
</evidence>
<dbReference type="SUPFAM" id="SSF55073">
    <property type="entry name" value="Nucleotide cyclase"/>
    <property type="match status" value="1"/>
</dbReference>
<dbReference type="PANTHER" id="PTHR43081">
    <property type="entry name" value="ADENYLATE CYCLASE, TERMINAL-DIFFERENTIATION SPECIFIC-RELATED"/>
    <property type="match status" value="1"/>
</dbReference>
<evidence type="ECO:0000313" key="2">
    <source>
        <dbReference type="EMBL" id="KAK9862516.1"/>
    </source>
</evidence>
<sequence>MTKGGQILMDAATSNEIARAREELLAEFSVKASVQMAPVTPAASKWQMQGTQRKLQTMHNVINLEVSGASAVPLVTNIPVAGATDDLLLNSQSQDISSWPLTAQKDMGRPPPVAGQGADTLMMHMGLHILNGLPGSTQLYQLIVPGLEERARFFPAIRTRGQLNAGYLDAPAAALAPLTGAHGKFWLPPVTMVFCAIEHMDVLKGFHPRETNGLLFTYRACIRDTLAAKHGYECQEADGDFMLVFETSVNALNFCLAAQDALLQVHWEPEILQLDHCGPVLDMNDRILFAGPRVRMGVYEGVPTRIHPHTISGRADYFGMLVNRAARYCHAAAYGGQITAPLELVQSVLSVWTGMPAPPMDTESMAQTPLELFASPVLRSSLLPWKLVGKSSGPTDSTEVPSARGTDASELQGNDTKVAVAMRRSTSNLISRSDASAIFGFRTSDRPEPQEVHVRHVAGMHFKGVQGEQTVMDVSTWAMHRRTFPKHAPNPKGKFVRAGTGLQYVLRHHAHPCDHPLIHKPILESTSRASSTTLLGRSPSLLRQSYSDQEEHDAIT</sequence>